<dbReference type="InParanoid" id="F4WI74"/>
<evidence type="ECO:0000313" key="1">
    <source>
        <dbReference type="EMBL" id="EGI66005.1"/>
    </source>
</evidence>
<sequence length="92" mass="10166">MRSFTRGTNTHVTVIKCVTYGQGVGYDQHYVLTHRKSEAAPNHVVPILCRSSSDYDGVAVVSTTKAGSPLFHLSSNRYQMPRYTQMNEDGSG</sequence>
<reference evidence="1" key="1">
    <citation type="submission" date="2011-02" db="EMBL/GenBank/DDBJ databases">
        <title>The genome of the leaf-cutting ant Acromyrmex echinatior suggests key adaptations to social evolution and fungus farming.</title>
        <authorList>
            <person name="Nygaard S."/>
            <person name="Zhang G."/>
        </authorList>
    </citation>
    <scope>NUCLEOTIDE SEQUENCE</scope>
</reference>
<evidence type="ECO:0000313" key="2">
    <source>
        <dbReference type="Proteomes" id="UP000007755"/>
    </source>
</evidence>
<organism evidence="2">
    <name type="scientific">Acromyrmex echinatior</name>
    <name type="common">Panamanian leafcutter ant</name>
    <name type="synonym">Acromyrmex octospinosus echinatior</name>
    <dbReference type="NCBI Taxonomy" id="103372"/>
    <lineage>
        <taxon>Eukaryota</taxon>
        <taxon>Metazoa</taxon>
        <taxon>Ecdysozoa</taxon>
        <taxon>Arthropoda</taxon>
        <taxon>Hexapoda</taxon>
        <taxon>Insecta</taxon>
        <taxon>Pterygota</taxon>
        <taxon>Neoptera</taxon>
        <taxon>Endopterygota</taxon>
        <taxon>Hymenoptera</taxon>
        <taxon>Apocrita</taxon>
        <taxon>Aculeata</taxon>
        <taxon>Formicoidea</taxon>
        <taxon>Formicidae</taxon>
        <taxon>Myrmicinae</taxon>
        <taxon>Acromyrmex</taxon>
    </lineage>
</organism>
<name>F4WI74_ACREC</name>
<dbReference type="Proteomes" id="UP000007755">
    <property type="component" value="Unassembled WGS sequence"/>
</dbReference>
<proteinExistence type="predicted"/>
<protein>
    <submittedName>
        <fullName evidence="1">Uncharacterized protein</fullName>
    </submittedName>
</protein>
<dbReference type="AlphaFoldDB" id="F4WI74"/>
<dbReference type="EMBL" id="GL888175">
    <property type="protein sequence ID" value="EGI66005.1"/>
    <property type="molecule type" value="Genomic_DNA"/>
</dbReference>
<keyword evidence="2" id="KW-1185">Reference proteome</keyword>
<accession>F4WI74</accession>
<gene>
    <name evidence="1" type="ORF">G5I_05396</name>
</gene>